<organism evidence="1">
    <name type="scientific">Streptomyces sp. F12</name>
    <dbReference type="NCBI Taxonomy" id="1436084"/>
    <lineage>
        <taxon>Bacteria</taxon>
        <taxon>Bacillati</taxon>
        <taxon>Actinomycetota</taxon>
        <taxon>Actinomycetes</taxon>
        <taxon>Kitasatosporales</taxon>
        <taxon>Streptomycetaceae</taxon>
        <taxon>Streptomyces</taxon>
    </lineage>
</organism>
<name>V9Z6D0_9ACTN</name>
<proteinExistence type="predicted"/>
<dbReference type="AlphaFoldDB" id="V9Z6D0"/>
<sequence length="317" mass="31739">MLITGAVLGAAVTVRPAWAAESPGPAVPGADLAAAGTLFEAGAYGRLGRLLQLLLAGAEHEVRTGPAGAARAAGVWVLASQLAVKQGRTGAAGSYAGLAGAAARRSGDPLVLAAAARAAATPLRRTGRAAEALTLLEEARAHLTAGPRPSAAALDAVGMAALTAAYTAAQARQPSAARQFADEADQTARRLARHRNAGGRPLTLSAGQCTLYRIGIHRLLGDVDTALAHAARLDAGQLPTAERRARAATDTARALLDAGDAAGAFAQLRLVELAAPGEARRPSVRALAAEVAAVRPGLAGLDAYVRRTAPGANASAG</sequence>
<reference evidence="1" key="1">
    <citation type="submission" date="2013-09" db="EMBL/GenBank/DDBJ databases">
        <title>Complete nucleotide sequence of Streptomyces linear plasmid pFRL6.</title>
        <authorList>
            <person name="Chen Z."/>
            <person name="Fang P."/>
            <person name="Qin Z."/>
        </authorList>
    </citation>
    <scope>NUCLEOTIDE SEQUENCE</scope>
    <source>
        <plasmid evidence="1">pFRL6</plasmid>
    </source>
</reference>
<keyword evidence="1" id="KW-0614">Plasmid</keyword>
<accession>V9Z6D0</accession>
<evidence type="ECO:0000313" key="1">
    <source>
        <dbReference type="EMBL" id="AHE40092.1"/>
    </source>
</evidence>
<dbReference type="EMBL" id="KF602051">
    <property type="protein sequence ID" value="AHE40092.1"/>
    <property type="molecule type" value="Genomic_DNA"/>
</dbReference>
<geneLocation type="plasmid" evidence="1">
    <name>pFRL6</name>
</geneLocation>
<gene>
    <name evidence="1" type="ORF">pFRL6_5c</name>
</gene>
<protein>
    <submittedName>
        <fullName evidence="1">Putative transcriptional regulator</fullName>
    </submittedName>
</protein>